<organism evidence="1">
    <name type="scientific">bioreactor metagenome</name>
    <dbReference type="NCBI Taxonomy" id="1076179"/>
    <lineage>
        <taxon>unclassified sequences</taxon>
        <taxon>metagenomes</taxon>
        <taxon>ecological metagenomes</taxon>
    </lineage>
</organism>
<name>A0A645CLW3_9ZZZZ</name>
<proteinExistence type="predicted"/>
<sequence length="46" mass="5360">MELKWSRKIKKIEVALPLQILLVNVLILDIKQLICVVNIKQNGYVQ</sequence>
<comment type="caution">
    <text evidence="1">The sequence shown here is derived from an EMBL/GenBank/DDBJ whole genome shotgun (WGS) entry which is preliminary data.</text>
</comment>
<protein>
    <submittedName>
        <fullName evidence="1">Uncharacterized protein</fullName>
    </submittedName>
</protein>
<gene>
    <name evidence="1" type="ORF">SDC9_125016</name>
</gene>
<evidence type="ECO:0000313" key="1">
    <source>
        <dbReference type="EMBL" id="MPM78006.1"/>
    </source>
</evidence>
<reference evidence="1" key="1">
    <citation type="submission" date="2019-08" db="EMBL/GenBank/DDBJ databases">
        <authorList>
            <person name="Kucharzyk K."/>
            <person name="Murdoch R.W."/>
            <person name="Higgins S."/>
            <person name="Loffler F."/>
        </authorList>
    </citation>
    <scope>NUCLEOTIDE SEQUENCE</scope>
</reference>
<dbReference type="EMBL" id="VSSQ01028327">
    <property type="protein sequence ID" value="MPM78006.1"/>
    <property type="molecule type" value="Genomic_DNA"/>
</dbReference>
<dbReference type="AlphaFoldDB" id="A0A645CLW3"/>
<accession>A0A645CLW3</accession>